<feature type="transmembrane region" description="Helical" evidence="6">
    <location>
        <begin position="347"/>
        <end position="370"/>
    </location>
</feature>
<feature type="transmembrane region" description="Helical" evidence="6">
    <location>
        <begin position="469"/>
        <end position="491"/>
    </location>
</feature>
<dbReference type="Pfam" id="PF12704">
    <property type="entry name" value="MacB_PCD"/>
    <property type="match status" value="1"/>
</dbReference>
<dbReference type="Proteomes" id="UP000254508">
    <property type="component" value="Chromosome"/>
</dbReference>
<keyword evidence="10" id="KW-1185">Reference proteome</keyword>
<dbReference type="InterPro" id="IPR025857">
    <property type="entry name" value="MacB_PCD"/>
</dbReference>
<comment type="subcellular location">
    <subcellularLocation>
        <location evidence="1">Cell membrane</location>
        <topology evidence="1">Multi-pass membrane protein</topology>
    </subcellularLocation>
</comment>
<dbReference type="OrthoDB" id="9775544at2"/>
<evidence type="ECO:0000256" key="3">
    <source>
        <dbReference type="ARBA" id="ARBA00022692"/>
    </source>
</evidence>
<organism evidence="9 10">
    <name type="scientific">Erythrobacter aureus</name>
    <dbReference type="NCBI Taxonomy" id="2182384"/>
    <lineage>
        <taxon>Bacteria</taxon>
        <taxon>Pseudomonadati</taxon>
        <taxon>Pseudomonadota</taxon>
        <taxon>Alphaproteobacteria</taxon>
        <taxon>Sphingomonadales</taxon>
        <taxon>Erythrobacteraceae</taxon>
        <taxon>Erythrobacter/Porphyrobacter group</taxon>
        <taxon>Erythrobacter</taxon>
    </lineage>
</organism>
<feature type="transmembrane region" description="Helical" evidence="6">
    <location>
        <begin position="300"/>
        <end position="327"/>
    </location>
</feature>
<evidence type="ECO:0000256" key="6">
    <source>
        <dbReference type="SAM" id="Phobius"/>
    </source>
</evidence>
<gene>
    <name evidence="9" type="ORF">DVR09_12830</name>
</gene>
<feature type="transmembrane region" description="Helical" evidence="6">
    <location>
        <begin position="755"/>
        <end position="786"/>
    </location>
</feature>
<dbReference type="PANTHER" id="PTHR30287">
    <property type="entry name" value="MEMBRANE COMPONENT OF PREDICTED ABC SUPERFAMILY METABOLITE UPTAKE TRANSPORTER"/>
    <property type="match status" value="1"/>
</dbReference>
<dbReference type="InterPro" id="IPR038766">
    <property type="entry name" value="Membrane_comp_ABC_pdt"/>
</dbReference>
<feature type="domain" description="MacB-like periplasmic core" evidence="8">
    <location>
        <begin position="25"/>
        <end position="224"/>
    </location>
</feature>
<feature type="transmembrane region" description="Helical" evidence="6">
    <location>
        <begin position="391"/>
        <end position="409"/>
    </location>
</feature>
<evidence type="ECO:0000256" key="4">
    <source>
        <dbReference type="ARBA" id="ARBA00022989"/>
    </source>
</evidence>
<evidence type="ECO:0000256" key="2">
    <source>
        <dbReference type="ARBA" id="ARBA00022475"/>
    </source>
</evidence>
<protein>
    <submittedName>
        <fullName evidence="9">ABC transporter permease</fullName>
    </submittedName>
</protein>
<evidence type="ECO:0000313" key="9">
    <source>
        <dbReference type="EMBL" id="AXK43088.1"/>
    </source>
</evidence>
<feature type="transmembrane region" description="Helical" evidence="6">
    <location>
        <begin position="708"/>
        <end position="734"/>
    </location>
</feature>
<reference evidence="10" key="1">
    <citation type="submission" date="2018-07" db="EMBL/GenBank/DDBJ databases">
        <title>Genome sequence of Erythrobacter strain YH-07, an antagonistic bacterium isolated from Yellow Sea.</title>
        <authorList>
            <person name="Tang T."/>
            <person name="Liu Q."/>
            <person name="Sun X."/>
        </authorList>
    </citation>
    <scope>NUCLEOTIDE SEQUENCE [LARGE SCALE GENOMIC DNA]</scope>
    <source>
        <strain evidence="10">YH-07</strain>
    </source>
</reference>
<sequence>MSWATAWRIARRDLNARFRGLRLLLVCLFLGTGALAAIGSLTAAIEREIESNGREYLGGDLQVELWQRGLDEEERAALEELGDVSAGIRMQAMARFGEQAAPIELKAVDAAYPLYGELTLEDGRSVGRPRPDEAWLSQGAADRLGAAPGDTIAIGTETLAVGGIVANEPDRLSEGFQLGPTVIVAEDMPMRGGLIAPGSMYQTKTRVRFSGNQDIGDAREALEERFPSQGFDIDTAERAAPGTDRFVDRMGEFLTLVGLAALVIAGIGIGGGVTSYLDARRQGIATLKILGASSSDIARIYALQIVAASLVGSVAGIAVGVALVPLLATALDGLLPVSSGLILDPGAILLALAYGMLVALVFAAPPLLRARHFPAMALMRARVAPLARDPQALLVVGSGLAAIVALALLTAENPMLSGGFLAGAAAVLTLLALLGLGIRKLAGALPRPKSPIARNALANLHRPGSSTGALVTALGFGLAAFVLLAAVQSAIDGNIAKRVPDRAPDYFVLDIPRDQVTQFETLVREADPDASWRTVPALRGSVLAFGPEGAMTRTLDLEEIPDGAWALRGERGLTYADTLPEGNELNQGQWWGPAYDGEPLVSVDEEFAAAADLEVGDMLTFGVLGIERTARIANTRRIDWESMGFNYVFVLSPNAIQDAPHNLAATIELSPGTPTGPLLQALVAALPSTSVIEVGGVLEQARTILEQVGLATLAAASVAVLAGLAVLLGAIAAARAARTYDTVVLRVLGADRRQVLVMQLIEYVVLAGALALVALGIGSFAAWLVVTQLFEFDWLPDWGVVIAVLGLGIAIVLTFAIGASLPLLRAKPAQALRAL</sequence>
<dbReference type="EMBL" id="CP031357">
    <property type="protein sequence ID" value="AXK43088.1"/>
    <property type="molecule type" value="Genomic_DNA"/>
</dbReference>
<feature type="domain" description="ABC3 transporter permease C-terminal" evidence="7">
    <location>
        <begin position="715"/>
        <end position="827"/>
    </location>
</feature>
<dbReference type="PANTHER" id="PTHR30287:SF1">
    <property type="entry name" value="INNER MEMBRANE PROTEIN"/>
    <property type="match status" value="1"/>
</dbReference>
<evidence type="ECO:0000256" key="1">
    <source>
        <dbReference type="ARBA" id="ARBA00004651"/>
    </source>
</evidence>
<dbReference type="KEGG" id="err:DVR09_12830"/>
<keyword evidence="4 6" id="KW-1133">Transmembrane helix</keyword>
<feature type="transmembrane region" description="Helical" evidence="6">
    <location>
        <begin position="253"/>
        <end position="279"/>
    </location>
</feature>
<feature type="transmembrane region" description="Helical" evidence="6">
    <location>
        <begin position="415"/>
        <end position="438"/>
    </location>
</feature>
<dbReference type="RefSeq" id="WP_115417271.1">
    <property type="nucleotide sequence ID" value="NZ_CP031357.1"/>
</dbReference>
<proteinExistence type="predicted"/>
<dbReference type="InterPro" id="IPR003838">
    <property type="entry name" value="ABC3_permease_C"/>
</dbReference>
<evidence type="ECO:0000313" key="10">
    <source>
        <dbReference type="Proteomes" id="UP000254508"/>
    </source>
</evidence>
<keyword evidence="5 6" id="KW-0472">Membrane</keyword>
<keyword evidence="3 6" id="KW-0812">Transmembrane</keyword>
<feature type="domain" description="ABC3 transporter permease C-terminal" evidence="7">
    <location>
        <begin position="257"/>
        <end position="374"/>
    </location>
</feature>
<feature type="transmembrane region" description="Helical" evidence="6">
    <location>
        <begin position="798"/>
        <end position="824"/>
    </location>
</feature>
<keyword evidence="2" id="KW-1003">Cell membrane</keyword>
<evidence type="ECO:0000259" key="7">
    <source>
        <dbReference type="Pfam" id="PF02687"/>
    </source>
</evidence>
<evidence type="ECO:0000256" key="5">
    <source>
        <dbReference type="ARBA" id="ARBA00023136"/>
    </source>
</evidence>
<evidence type="ECO:0000259" key="8">
    <source>
        <dbReference type="Pfam" id="PF12704"/>
    </source>
</evidence>
<dbReference type="GO" id="GO:0005886">
    <property type="term" value="C:plasma membrane"/>
    <property type="evidence" value="ECO:0007669"/>
    <property type="project" value="UniProtKB-SubCell"/>
</dbReference>
<accession>A0A345YGN6</accession>
<dbReference type="Pfam" id="PF02687">
    <property type="entry name" value="FtsX"/>
    <property type="match status" value="2"/>
</dbReference>
<dbReference type="AlphaFoldDB" id="A0A345YGN6"/>
<name>A0A345YGN6_9SPHN</name>